<reference evidence="1 2" key="1">
    <citation type="submission" date="2014-10" db="EMBL/GenBank/DDBJ databases">
        <authorList>
            <person name="Mackenzie J."/>
            <person name="Lekholoane M."/>
            <person name="Leqhaoe R."/>
            <person name="Mcunu Z."/>
            <person name="Mzobe Z."/>
            <person name="Rodel H."/>
            <person name="Seagreen C."/>
            <person name="Mazeka N."/>
            <person name="Larsen M.H."/>
            <person name="Rubin E.J."/>
            <person name="Russell D.A."/>
            <person name="Guerrero C.A."/>
            <person name="Bowman C.A."/>
            <person name="Jacobs-Sera D."/>
            <person name="Hendrix R.W."/>
            <person name="Hatfull G.F."/>
        </authorList>
    </citation>
    <scope>NUCLEOTIDE SEQUENCE [LARGE SCALE GENOMIC DNA]</scope>
</reference>
<gene>
    <name evidence="1" type="primary">134</name>
    <name evidence="1" type="ORF">COSMO_134</name>
</gene>
<evidence type="ECO:0000313" key="2">
    <source>
        <dbReference type="Proteomes" id="UP000031718"/>
    </source>
</evidence>
<accession>A0A0B5A535</accession>
<organism evidence="1 2">
    <name type="scientific">Mycobacterium phage Cosmo</name>
    <dbReference type="NCBI Taxonomy" id="1567467"/>
    <lineage>
        <taxon>Viruses</taxon>
        <taxon>Duplodnaviria</taxon>
        <taxon>Heunggongvirae</taxon>
        <taxon>Uroviricota</taxon>
        <taxon>Caudoviricetes</taxon>
        <taxon>Vilmaviridae</taxon>
        <taxon>Wildcatvirus</taxon>
        <taxon>Wildcatvirus wildcat</taxon>
        <taxon>Mycobacterium virus Wildcat</taxon>
    </lineage>
</organism>
<name>A0A0B5A535_9CAUD</name>
<evidence type="ECO:0000313" key="1">
    <source>
        <dbReference type="EMBL" id="AJD82181.1"/>
    </source>
</evidence>
<sequence>MGEASGHGKPLEEAAIRFRVSVGEFSQDYEVPTQRRFYWRVGFVAGFLAAHGYSPEEIKVEIL</sequence>
<proteinExistence type="predicted"/>
<dbReference type="EMBL" id="KP027195">
    <property type="protein sequence ID" value="AJD82181.1"/>
    <property type="molecule type" value="Genomic_DNA"/>
</dbReference>
<protein>
    <submittedName>
        <fullName evidence="1">Uncharacterized protein</fullName>
    </submittedName>
</protein>
<dbReference type="Proteomes" id="UP000031718">
    <property type="component" value="Segment"/>
</dbReference>